<dbReference type="OrthoDB" id="1134100at2759"/>
<dbReference type="EMBL" id="CACVBM020001259">
    <property type="protein sequence ID" value="CAA7041986.1"/>
    <property type="molecule type" value="Genomic_DNA"/>
</dbReference>
<keyword evidence="2" id="KW-0732">Signal</keyword>
<feature type="region of interest" description="Disordered" evidence="1">
    <location>
        <begin position="32"/>
        <end position="101"/>
    </location>
</feature>
<dbReference type="Proteomes" id="UP000467841">
    <property type="component" value="Unassembled WGS sequence"/>
</dbReference>
<name>A0A6D2JK06_9BRAS</name>
<dbReference type="PROSITE" id="PS51257">
    <property type="entry name" value="PROKAR_LIPOPROTEIN"/>
    <property type="match status" value="1"/>
</dbReference>
<sequence length="101" mass="10756">MAKKDHSNLRLVFLLLVILMISCTNGCALASPQKLRPSSGWRRKMVRVNPSLSGRGGTGGGKRGPRIEPLPLFQPPPPLVSPPPSPSSKLPASSSKQLPLP</sequence>
<evidence type="ECO:0000313" key="4">
    <source>
        <dbReference type="EMBL" id="CAA7051224.1"/>
    </source>
</evidence>
<feature type="compositionally biased region" description="Pro residues" evidence="1">
    <location>
        <begin position="72"/>
        <end position="86"/>
    </location>
</feature>
<evidence type="ECO:0000313" key="3">
    <source>
        <dbReference type="EMBL" id="CAA7041986.1"/>
    </source>
</evidence>
<keyword evidence="5" id="KW-1185">Reference proteome</keyword>
<evidence type="ECO:0000313" key="5">
    <source>
        <dbReference type="Proteomes" id="UP000467841"/>
    </source>
</evidence>
<reference evidence="3 5" key="1">
    <citation type="submission" date="2020-01" db="EMBL/GenBank/DDBJ databases">
        <authorList>
            <person name="Mishra B."/>
        </authorList>
    </citation>
    <scope>NUCLEOTIDE SEQUENCE [LARGE SCALE GENOMIC DNA]</scope>
</reference>
<feature type="chain" id="PRO_5033535806" evidence="2">
    <location>
        <begin position="31"/>
        <end position="101"/>
    </location>
</feature>
<gene>
    <name evidence="3" type="ORF">MERR_LOCUS29221</name>
    <name evidence="4" type="ORF">MERR_LOCUS38459</name>
</gene>
<protein>
    <submittedName>
        <fullName evidence="3">Uncharacterized protein</fullName>
    </submittedName>
</protein>
<dbReference type="AlphaFoldDB" id="A0A6D2JK06"/>
<organism evidence="3 5">
    <name type="scientific">Microthlaspi erraticum</name>
    <dbReference type="NCBI Taxonomy" id="1685480"/>
    <lineage>
        <taxon>Eukaryota</taxon>
        <taxon>Viridiplantae</taxon>
        <taxon>Streptophyta</taxon>
        <taxon>Embryophyta</taxon>
        <taxon>Tracheophyta</taxon>
        <taxon>Spermatophyta</taxon>
        <taxon>Magnoliopsida</taxon>
        <taxon>eudicotyledons</taxon>
        <taxon>Gunneridae</taxon>
        <taxon>Pentapetalae</taxon>
        <taxon>rosids</taxon>
        <taxon>malvids</taxon>
        <taxon>Brassicales</taxon>
        <taxon>Brassicaceae</taxon>
        <taxon>Coluteocarpeae</taxon>
        <taxon>Microthlaspi</taxon>
    </lineage>
</organism>
<evidence type="ECO:0000256" key="1">
    <source>
        <dbReference type="SAM" id="MobiDB-lite"/>
    </source>
</evidence>
<evidence type="ECO:0000256" key="2">
    <source>
        <dbReference type="SAM" id="SignalP"/>
    </source>
</evidence>
<proteinExistence type="predicted"/>
<accession>A0A6D2JK06</accession>
<feature type="compositionally biased region" description="Low complexity" evidence="1">
    <location>
        <begin position="87"/>
        <end position="101"/>
    </location>
</feature>
<feature type="signal peptide" evidence="2">
    <location>
        <begin position="1"/>
        <end position="30"/>
    </location>
</feature>
<dbReference type="EMBL" id="CACVBM020001472">
    <property type="protein sequence ID" value="CAA7051224.1"/>
    <property type="molecule type" value="Genomic_DNA"/>
</dbReference>